<evidence type="ECO:0000259" key="1">
    <source>
        <dbReference type="Pfam" id="PF24758"/>
    </source>
</evidence>
<organism evidence="2 3">
    <name type="scientific">Castilleja foliolosa</name>
    <dbReference type="NCBI Taxonomy" id="1961234"/>
    <lineage>
        <taxon>Eukaryota</taxon>
        <taxon>Viridiplantae</taxon>
        <taxon>Streptophyta</taxon>
        <taxon>Embryophyta</taxon>
        <taxon>Tracheophyta</taxon>
        <taxon>Spermatophyta</taxon>
        <taxon>Magnoliopsida</taxon>
        <taxon>eudicotyledons</taxon>
        <taxon>Gunneridae</taxon>
        <taxon>Pentapetalae</taxon>
        <taxon>asterids</taxon>
        <taxon>lamiids</taxon>
        <taxon>Lamiales</taxon>
        <taxon>Orobanchaceae</taxon>
        <taxon>Pedicularideae</taxon>
        <taxon>Castillejinae</taxon>
        <taxon>Castilleja</taxon>
    </lineage>
</organism>
<evidence type="ECO:0000313" key="3">
    <source>
        <dbReference type="Proteomes" id="UP001632038"/>
    </source>
</evidence>
<dbReference type="InterPro" id="IPR032675">
    <property type="entry name" value="LRR_dom_sf"/>
</dbReference>
<feature type="domain" description="F-box/LRR-repeat protein 15/At3g58940/PEG3-like LRR" evidence="1">
    <location>
        <begin position="68"/>
        <end position="149"/>
    </location>
</feature>
<dbReference type="Proteomes" id="UP001632038">
    <property type="component" value="Unassembled WGS sequence"/>
</dbReference>
<gene>
    <name evidence="2" type="ORF">CASFOL_035419</name>
</gene>
<accession>A0ABD3BUW6</accession>
<evidence type="ECO:0000313" key="2">
    <source>
        <dbReference type="EMBL" id="KAL3620507.1"/>
    </source>
</evidence>
<dbReference type="SUPFAM" id="SSF52047">
    <property type="entry name" value="RNI-like"/>
    <property type="match status" value="1"/>
</dbReference>
<sequence>MECIPETAEVVGMHCGSLGNDRVAVVDRATHQGVSELQQHVMEKMLSGCPVLRGLVLIYCCGFDRLETIFQSAYVKQLTLRGCTVAPRGTIEWPSLTKLHIEGAELQQHVIEKILSGCPVLHCLVLELCRGFNRLEVCSKSLYELCVNNTQS</sequence>
<keyword evidence="3" id="KW-1185">Reference proteome</keyword>
<dbReference type="Pfam" id="PF24758">
    <property type="entry name" value="LRR_At5g56370"/>
    <property type="match status" value="1"/>
</dbReference>
<protein>
    <recommendedName>
        <fullName evidence="1">F-box/LRR-repeat protein 15/At3g58940/PEG3-like LRR domain-containing protein</fullName>
    </recommendedName>
</protein>
<dbReference type="AlphaFoldDB" id="A0ABD3BUW6"/>
<dbReference type="PANTHER" id="PTHR34223">
    <property type="entry name" value="OS11G0201299 PROTEIN"/>
    <property type="match status" value="1"/>
</dbReference>
<proteinExistence type="predicted"/>
<dbReference type="EMBL" id="JAVIJP010000066">
    <property type="protein sequence ID" value="KAL3620507.1"/>
    <property type="molecule type" value="Genomic_DNA"/>
</dbReference>
<dbReference type="Gene3D" id="3.80.10.10">
    <property type="entry name" value="Ribonuclease Inhibitor"/>
    <property type="match status" value="1"/>
</dbReference>
<reference evidence="3" key="1">
    <citation type="journal article" date="2024" name="IScience">
        <title>Strigolactones Initiate the Formation of Haustorium-like Structures in Castilleja.</title>
        <authorList>
            <person name="Buerger M."/>
            <person name="Peterson D."/>
            <person name="Chory J."/>
        </authorList>
    </citation>
    <scope>NUCLEOTIDE SEQUENCE [LARGE SCALE GENOMIC DNA]</scope>
</reference>
<name>A0ABD3BUW6_9LAMI</name>
<dbReference type="InterPro" id="IPR053197">
    <property type="entry name" value="F-box_SCFL_complex_component"/>
</dbReference>
<comment type="caution">
    <text evidence="2">The sequence shown here is derived from an EMBL/GenBank/DDBJ whole genome shotgun (WGS) entry which is preliminary data.</text>
</comment>
<dbReference type="PANTHER" id="PTHR34223:SF51">
    <property type="entry name" value="OS06G0556300 PROTEIN"/>
    <property type="match status" value="1"/>
</dbReference>
<dbReference type="InterPro" id="IPR055411">
    <property type="entry name" value="LRR_FXL15/At3g58940/PEG3-like"/>
</dbReference>